<feature type="domain" description="HTH marR-type" evidence="8">
    <location>
        <begin position="1"/>
        <end position="152"/>
    </location>
</feature>
<protein>
    <recommendedName>
        <fullName evidence="6">HTH-type transcriptional regulator SarZ</fullName>
    </recommendedName>
    <alternativeName>
        <fullName evidence="7">Staphylococcal accessory regulator Z</fullName>
    </alternativeName>
</protein>
<keyword evidence="4" id="KW-0804">Transcription</keyword>
<evidence type="ECO:0000313" key="9">
    <source>
        <dbReference type="EMBL" id="MBZ6000290.1"/>
    </source>
</evidence>
<dbReference type="PANTHER" id="PTHR42756:SF1">
    <property type="entry name" value="TRANSCRIPTIONAL REPRESSOR OF EMRAB OPERON"/>
    <property type="match status" value="1"/>
</dbReference>
<name>A0AB35G0I3_LEUGE</name>
<dbReference type="Proteomes" id="UP000705994">
    <property type="component" value="Unassembled WGS sequence"/>
</dbReference>
<dbReference type="InterPro" id="IPR036388">
    <property type="entry name" value="WH-like_DNA-bd_sf"/>
</dbReference>
<evidence type="ECO:0000256" key="6">
    <source>
        <dbReference type="ARBA" id="ARBA00047188"/>
    </source>
</evidence>
<comment type="subcellular location">
    <subcellularLocation>
        <location evidence="1">Cytoplasm</location>
    </subcellularLocation>
</comment>
<dbReference type="GO" id="GO:0003677">
    <property type="term" value="F:DNA binding"/>
    <property type="evidence" value="ECO:0007669"/>
    <property type="project" value="UniProtKB-KW"/>
</dbReference>
<dbReference type="InterPro" id="IPR000835">
    <property type="entry name" value="HTH_MarR-typ"/>
</dbReference>
<evidence type="ECO:0000256" key="3">
    <source>
        <dbReference type="ARBA" id="ARBA00023125"/>
    </source>
</evidence>
<dbReference type="SUPFAM" id="SSF46785">
    <property type="entry name" value="Winged helix' DNA-binding domain"/>
    <property type="match status" value="1"/>
</dbReference>
<accession>A0AB35G0I3</accession>
<evidence type="ECO:0000259" key="8">
    <source>
        <dbReference type="PROSITE" id="PS50995"/>
    </source>
</evidence>
<evidence type="ECO:0000256" key="7">
    <source>
        <dbReference type="ARBA" id="ARBA00047207"/>
    </source>
</evidence>
<dbReference type="GO" id="GO:0003700">
    <property type="term" value="F:DNA-binding transcription factor activity"/>
    <property type="evidence" value="ECO:0007669"/>
    <property type="project" value="InterPro"/>
</dbReference>
<dbReference type="InterPro" id="IPR055166">
    <property type="entry name" value="Transc_reg_Sar_Rot_HTH"/>
</dbReference>
<dbReference type="RefSeq" id="WP_224145770.1">
    <property type="nucleotide sequence ID" value="NZ_JAHBFO010000028.1"/>
</dbReference>
<dbReference type="Proteomes" id="UP000727071">
    <property type="component" value="Unassembled WGS sequence"/>
</dbReference>
<keyword evidence="3" id="KW-0238">DNA-binding</keyword>
<dbReference type="GO" id="GO:0005737">
    <property type="term" value="C:cytoplasm"/>
    <property type="evidence" value="ECO:0007669"/>
    <property type="project" value="UniProtKB-SubCell"/>
</dbReference>
<keyword evidence="2" id="KW-0805">Transcription regulation</keyword>
<sequence>MIQKFNSEFKDNATNSLGFSFIKVYNSWHTLIKTKLRQYNLTHPQFIVLSTLAYLTQHNDEVNQVNISKHSDIDVMTVSVIIKNLEKSGFVVREVSKKDTRSKIIKLTQSGSDIINETLPIVEKVDQEFFSVLKDDKNKFNDLLQLLISADLGSDIKSK</sequence>
<comment type="caution">
    <text evidence="10">The sequence shown here is derived from an EMBL/GenBank/DDBJ whole genome shotgun (WGS) entry which is preliminary data.</text>
</comment>
<proteinExistence type="inferred from homology"/>
<dbReference type="Pfam" id="PF22381">
    <property type="entry name" value="Staph_reg_Sar_Rot"/>
    <property type="match status" value="1"/>
</dbReference>
<evidence type="ECO:0000256" key="2">
    <source>
        <dbReference type="ARBA" id="ARBA00023015"/>
    </source>
</evidence>
<evidence type="ECO:0000256" key="1">
    <source>
        <dbReference type="ARBA" id="ARBA00004496"/>
    </source>
</evidence>
<evidence type="ECO:0000313" key="11">
    <source>
        <dbReference type="Proteomes" id="UP000705994"/>
    </source>
</evidence>
<dbReference type="PROSITE" id="PS50995">
    <property type="entry name" value="HTH_MARR_2"/>
    <property type="match status" value="1"/>
</dbReference>
<dbReference type="InterPro" id="IPR036390">
    <property type="entry name" value="WH_DNA-bd_sf"/>
</dbReference>
<evidence type="ECO:0000256" key="4">
    <source>
        <dbReference type="ARBA" id="ARBA00023163"/>
    </source>
</evidence>
<dbReference type="EMBL" id="JAHBFX010000009">
    <property type="protein sequence ID" value="MBZ6000290.1"/>
    <property type="molecule type" value="Genomic_DNA"/>
</dbReference>
<dbReference type="AlphaFoldDB" id="A0AB35G0I3"/>
<evidence type="ECO:0000256" key="5">
    <source>
        <dbReference type="ARBA" id="ARBA00046337"/>
    </source>
</evidence>
<dbReference type="SMART" id="SM00347">
    <property type="entry name" value="HTH_MARR"/>
    <property type="match status" value="1"/>
</dbReference>
<reference evidence="10 11" key="1">
    <citation type="submission" date="2021-05" db="EMBL/GenBank/DDBJ databases">
        <title>Pangenome of Leuconostoc gelidum warrants species status for Leuconostoc gelidum subsp. gasicomitatum.</title>
        <authorList>
            <person name="Johansson P."/>
            <person name="Sade E."/>
            <person name="Hultman J."/>
            <person name="Auvinen P."/>
            <person name="Bjorkroth J."/>
        </authorList>
    </citation>
    <scope>NUCLEOTIDE SEQUENCE</scope>
    <source>
        <strain evidence="9 11">AMKR21</strain>
        <strain evidence="10">C220d</strain>
    </source>
</reference>
<dbReference type="Gene3D" id="1.10.10.10">
    <property type="entry name" value="Winged helix-like DNA-binding domain superfamily/Winged helix DNA-binding domain"/>
    <property type="match status" value="1"/>
</dbReference>
<keyword evidence="11" id="KW-1185">Reference proteome</keyword>
<dbReference type="PANTHER" id="PTHR42756">
    <property type="entry name" value="TRANSCRIPTIONAL REGULATOR, MARR"/>
    <property type="match status" value="1"/>
</dbReference>
<organism evidence="10 12">
    <name type="scientific">Leuconostoc gelidum subsp. gelidum</name>
    <dbReference type="NCBI Taxonomy" id="1607839"/>
    <lineage>
        <taxon>Bacteria</taxon>
        <taxon>Bacillati</taxon>
        <taxon>Bacillota</taxon>
        <taxon>Bacilli</taxon>
        <taxon>Lactobacillales</taxon>
        <taxon>Lactobacillaceae</taxon>
        <taxon>Leuconostoc</taxon>
        <taxon>Leuconostoc gelidum group</taxon>
    </lineage>
</organism>
<evidence type="ECO:0000313" key="10">
    <source>
        <dbReference type="EMBL" id="MBZ6016456.1"/>
    </source>
</evidence>
<comment type="similarity">
    <text evidence="5">Belongs to the SarZ family.</text>
</comment>
<evidence type="ECO:0000313" key="12">
    <source>
        <dbReference type="Proteomes" id="UP000727071"/>
    </source>
</evidence>
<gene>
    <name evidence="10" type="ORF">KII88_07960</name>
    <name evidence="9" type="ORF">KIJ07_07745</name>
</gene>
<dbReference type="EMBL" id="JAHBFV010000023">
    <property type="protein sequence ID" value="MBZ6016456.1"/>
    <property type="molecule type" value="Genomic_DNA"/>
</dbReference>